<evidence type="ECO:0000313" key="10">
    <source>
        <dbReference type="EMBL" id="MCA9380881.1"/>
    </source>
</evidence>
<dbReference type="InterPro" id="IPR001892">
    <property type="entry name" value="Ribosomal_uS13"/>
</dbReference>
<dbReference type="InterPro" id="IPR027437">
    <property type="entry name" value="Rbsml_uS13_C"/>
</dbReference>
<evidence type="ECO:0000256" key="2">
    <source>
        <dbReference type="ARBA" id="ARBA00022730"/>
    </source>
</evidence>
<dbReference type="PANTHER" id="PTHR10871">
    <property type="entry name" value="30S RIBOSOMAL PROTEIN S13/40S RIBOSOMAL PROTEIN S18"/>
    <property type="match status" value="1"/>
</dbReference>
<evidence type="ECO:0000256" key="1">
    <source>
        <dbReference type="ARBA" id="ARBA00008080"/>
    </source>
</evidence>
<name>A0A955L1I7_9BACT</name>
<dbReference type="GO" id="GO:0019843">
    <property type="term" value="F:rRNA binding"/>
    <property type="evidence" value="ECO:0007669"/>
    <property type="project" value="UniProtKB-UniRule"/>
</dbReference>
<dbReference type="InterPro" id="IPR010979">
    <property type="entry name" value="Ribosomal_uS13-like_H2TH"/>
</dbReference>
<dbReference type="InterPro" id="IPR018269">
    <property type="entry name" value="Ribosomal_uS13_CS"/>
</dbReference>
<evidence type="ECO:0000256" key="7">
    <source>
        <dbReference type="HAMAP-Rule" id="MF_01315"/>
    </source>
</evidence>
<organism evidence="10 11">
    <name type="scientific">Candidatus Dojkabacteria bacterium</name>
    <dbReference type="NCBI Taxonomy" id="2099670"/>
    <lineage>
        <taxon>Bacteria</taxon>
        <taxon>Candidatus Dojkabacteria</taxon>
    </lineage>
</organism>
<dbReference type="InterPro" id="IPR019980">
    <property type="entry name" value="Ribosomal_uS13_bac-type"/>
</dbReference>
<dbReference type="HAMAP" id="MF_01315">
    <property type="entry name" value="Ribosomal_uS13"/>
    <property type="match status" value="1"/>
</dbReference>
<dbReference type="Gene3D" id="4.10.910.10">
    <property type="entry name" value="30s ribosomal protein s13, domain 2"/>
    <property type="match status" value="1"/>
</dbReference>
<protein>
    <recommendedName>
        <fullName evidence="6 7">Small ribosomal subunit protein uS13</fullName>
    </recommendedName>
</protein>
<evidence type="ECO:0000256" key="9">
    <source>
        <dbReference type="SAM" id="MobiDB-lite"/>
    </source>
</evidence>
<dbReference type="GO" id="GO:0000049">
    <property type="term" value="F:tRNA binding"/>
    <property type="evidence" value="ECO:0007669"/>
    <property type="project" value="UniProtKB-UniRule"/>
</dbReference>
<dbReference type="AlphaFoldDB" id="A0A955L1I7"/>
<proteinExistence type="inferred from homology"/>
<feature type="region of interest" description="Disordered" evidence="9">
    <location>
        <begin position="92"/>
        <end position="125"/>
    </location>
</feature>
<evidence type="ECO:0000256" key="3">
    <source>
        <dbReference type="ARBA" id="ARBA00022884"/>
    </source>
</evidence>
<evidence type="ECO:0000256" key="8">
    <source>
        <dbReference type="RuleBase" id="RU003830"/>
    </source>
</evidence>
<gene>
    <name evidence="7 10" type="primary">rpsM</name>
    <name evidence="10" type="ORF">KC678_01310</name>
</gene>
<keyword evidence="7" id="KW-0820">tRNA-binding</keyword>
<dbReference type="Proteomes" id="UP000775877">
    <property type="component" value="Unassembled WGS sequence"/>
</dbReference>
<dbReference type="GO" id="GO:0003735">
    <property type="term" value="F:structural constituent of ribosome"/>
    <property type="evidence" value="ECO:0007669"/>
    <property type="project" value="InterPro"/>
</dbReference>
<comment type="function">
    <text evidence="7">Located at the top of the head of the 30S subunit, it contacts several helices of the 16S rRNA. In the 70S ribosome it contacts the 23S rRNA (bridge B1a) and protein L5 of the 50S subunit (bridge B1b), connecting the 2 subunits; these bridges are implicated in subunit movement. Contacts the tRNAs in the A and P-sites.</text>
</comment>
<accession>A0A955L1I7</accession>
<comment type="caution">
    <text evidence="10">The sequence shown here is derived from an EMBL/GenBank/DDBJ whole genome shotgun (WGS) entry which is preliminary data.</text>
</comment>
<dbReference type="FunFam" id="1.10.8.50:FF:000001">
    <property type="entry name" value="30S ribosomal protein S13"/>
    <property type="match status" value="1"/>
</dbReference>
<evidence type="ECO:0000313" key="11">
    <source>
        <dbReference type="Proteomes" id="UP000775877"/>
    </source>
</evidence>
<evidence type="ECO:0000256" key="6">
    <source>
        <dbReference type="ARBA" id="ARBA00035166"/>
    </source>
</evidence>
<dbReference type="PIRSF" id="PIRSF002134">
    <property type="entry name" value="Ribosomal_S13"/>
    <property type="match status" value="1"/>
</dbReference>
<reference evidence="10" key="2">
    <citation type="journal article" date="2021" name="Microbiome">
        <title>Successional dynamics and alternative stable states in a saline activated sludge microbial community over 9 years.</title>
        <authorList>
            <person name="Wang Y."/>
            <person name="Ye J."/>
            <person name="Ju F."/>
            <person name="Liu L."/>
            <person name="Boyd J.A."/>
            <person name="Deng Y."/>
            <person name="Parks D.H."/>
            <person name="Jiang X."/>
            <person name="Yin X."/>
            <person name="Woodcroft B.J."/>
            <person name="Tyson G.W."/>
            <person name="Hugenholtz P."/>
            <person name="Polz M.F."/>
            <person name="Zhang T."/>
        </authorList>
    </citation>
    <scope>NUCLEOTIDE SEQUENCE</scope>
    <source>
        <strain evidence="10">HKST-UBA13</strain>
    </source>
</reference>
<dbReference type="Gene3D" id="1.10.8.50">
    <property type="match status" value="1"/>
</dbReference>
<keyword evidence="3 7" id="KW-0694">RNA-binding</keyword>
<dbReference type="PROSITE" id="PS00646">
    <property type="entry name" value="RIBOSOMAL_S13_1"/>
    <property type="match status" value="1"/>
</dbReference>
<dbReference type="GO" id="GO:0006412">
    <property type="term" value="P:translation"/>
    <property type="evidence" value="ECO:0007669"/>
    <property type="project" value="UniProtKB-UniRule"/>
</dbReference>
<dbReference type="PANTHER" id="PTHR10871:SF1">
    <property type="entry name" value="SMALL RIBOSOMAL SUBUNIT PROTEIN US13M"/>
    <property type="match status" value="1"/>
</dbReference>
<evidence type="ECO:0000256" key="5">
    <source>
        <dbReference type="ARBA" id="ARBA00023274"/>
    </source>
</evidence>
<keyword evidence="2 7" id="KW-0699">rRNA-binding</keyword>
<dbReference type="PROSITE" id="PS50159">
    <property type="entry name" value="RIBOSOMAL_S13_2"/>
    <property type="match status" value="1"/>
</dbReference>
<keyword evidence="4 7" id="KW-0689">Ribosomal protein</keyword>
<dbReference type="EMBL" id="JAGQLJ010000024">
    <property type="protein sequence ID" value="MCA9380881.1"/>
    <property type="molecule type" value="Genomic_DNA"/>
</dbReference>
<dbReference type="GO" id="GO:0015935">
    <property type="term" value="C:small ribosomal subunit"/>
    <property type="evidence" value="ECO:0007669"/>
    <property type="project" value="TreeGrafter"/>
</dbReference>
<reference evidence="10" key="1">
    <citation type="submission" date="2020-04" db="EMBL/GenBank/DDBJ databases">
        <authorList>
            <person name="Zhang T."/>
        </authorList>
    </citation>
    <scope>NUCLEOTIDE SEQUENCE</scope>
    <source>
        <strain evidence="10">HKST-UBA13</strain>
    </source>
</reference>
<comment type="similarity">
    <text evidence="1 7 8">Belongs to the universal ribosomal protein uS13 family.</text>
</comment>
<sequence>MARIVGVEIPNEKRIEIALTYIHGIGLTTSRTILEATNISADKRVKDLDDAELKRLYEYIDKNVPTEGNVKQKVFQNIKRLKDIRSYRGLRHKAGLPVNGQNTRANSRTRKGRSIAVGGLKKVTK</sequence>
<keyword evidence="5 7" id="KW-0687">Ribonucleoprotein</keyword>
<dbReference type="GO" id="GO:0005829">
    <property type="term" value="C:cytosol"/>
    <property type="evidence" value="ECO:0007669"/>
    <property type="project" value="TreeGrafter"/>
</dbReference>
<evidence type="ECO:0000256" key="4">
    <source>
        <dbReference type="ARBA" id="ARBA00022980"/>
    </source>
</evidence>
<dbReference type="Pfam" id="PF00416">
    <property type="entry name" value="Ribosomal_S13"/>
    <property type="match status" value="1"/>
</dbReference>
<comment type="subunit">
    <text evidence="7">Part of the 30S ribosomal subunit. Forms a loose heterodimer with protein S19. Forms two bridges to the 50S subunit in the 70S ribosome.</text>
</comment>
<dbReference type="NCBIfam" id="TIGR03631">
    <property type="entry name" value="uS13_bact"/>
    <property type="match status" value="1"/>
</dbReference>
<dbReference type="SUPFAM" id="SSF46946">
    <property type="entry name" value="S13-like H2TH domain"/>
    <property type="match status" value="1"/>
</dbReference>